<dbReference type="PANTHER" id="PTHR43433">
    <property type="entry name" value="HYDROLASE, ALPHA/BETA FOLD FAMILY PROTEIN"/>
    <property type="match status" value="1"/>
</dbReference>
<dbReference type="Proteomes" id="UP000658690">
    <property type="component" value="Unassembled WGS sequence"/>
</dbReference>
<keyword evidence="2" id="KW-0378">Hydrolase</keyword>
<evidence type="ECO:0000313" key="2">
    <source>
        <dbReference type="EMBL" id="NOU88676.1"/>
    </source>
</evidence>
<dbReference type="InterPro" id="IPR000073">
    <property type="entry name" value="AB_hydrolase_1"/>
</dbReference>
<proteinExistence type="predicted"/>
<dbReference type="InterPro" id="IPR029058">
    <property type="entry name" value="AB_hydrolase_fold"/>
</dbReference>
<dbReference type="RefSeq" id="WP_171691667.1">
    <property type="nucleotide sequence ID" value="NZ_WHOC01000131.1"/>
</dbReference>
<sequence length="291" mass="32380">MSEQLFKVHGIELCAESFGNQEHPAILLIMGAQASMIWWEKDFCQNLADKGHFVIRYDNRDVGRSTTYELGNPGYSFEDMADDAICILDHFGIAQAHIVGISIGGMLTQILALRYPERVLTISLLATSNFAPDLPPMEDKVMEYFSNAAAIDWTNEVEVIAFTVGKWKVLAGSKHLFDEKKIYDLAAEEVKRSRNMASMNNHGMVMGGETYLSRISDIGVPVLVIHGTEDPIIPYEHGVALASSIPGAILLTLEGAGHELHQNDWDTIIKAISNHSTISYRDLYNEERLLP</sequence>
<organism evidence="2 3">
    <name type="scientific">Paenibacillus germinis</name>
    <dbReference type="NCBI Taxonomy" id="2654979"/>
    <lineage>
        <taxon>Bacteria</taxon>
        <taxon>Bacillati</taxon>
        <taxon>Bacillota</taxon>
        <taxon>Bacilli</taxon>
        <taxon>Bacillales</taxon>
        <taxon>Paenibacillaceae</taxon>
        <taxon>Paenibacillus</taxon>
    </lineage>
</organism>
<gene>
    <name evidence="2" type="ORF">GC102_23420</name>
</gene>
<evidence type="ECO:0000259" key="1">
    <source>
        <dbReference type="Pfam" id="PF00561"/>
    </source>
</evidence>
<name>A0ABX1Z5W6_9BACL</name>
<dbReference type="PANTHER" id="PTHR43433:SF5">
    <property type="entry name" value="AB HYDROLASE-1 DOMAIN-CONTAINING PROTEIN"/>
    <property type="match status" value="1"/>
</dbReference>
<dbReference type="InterPro" id="IPR050471">
    <property type="entry name" value="AB_hydrolase"/>
</dbReference>
<dbReference type="PRINTS" id="PR00111">
    <property type="entry name" value="ABHYDROLASE"/>
</dbReference>
<accession>A0ABX1Z5W6</accession>
<dbReference type="GO" id="GO:0016787">
    <property type="term" value="F:hydrolase activity"/>
    <property type="evidence" value="ECO:0007669"/>
    <property type="project" value="UniProtKB-KW"/>
</dbReference>
<dbReference type="Pfam" id="PF00561">
    <property type="entry name" value="Abhydrolase_1"/>
    <property type="match status" value="1"/>
</dbReference>
<dbReference type="SUPFAM" id="SSF53474">
    <property type="entry name" value="alpha/beta-Hydrolases"/>
    <property type="match status" value="1"/>
</dbReference>
<dbReference type="EMBL" id="WHOC01000131">
    <property type="protein sequence ID" value="NOU88676.1"/>
    <property type="molecule type" value="Genomic_DNA"/>
</dbReference>
<reference evidence="2 3" key="1">
    <citation type="submission" date="2019-10" db="EMBL/GenBank/DDBJ databases">
        <title>Description of Paenibacillus choica sp. nov.</title>
        <authorList>
            <person name="Carlier A."/>
            <person name="Qi S."/>
        </authorList>
    </citation>
    <scope>NUCLEOTIDE SEQUENCE [LARGE SCALE GENOMIC DNA]</scope>
    <source>
        <strain evidence="2 3">LMG 31460</strain>
    </source>
</reference>
<dbReference type="Gene3D" id="3.40.50.1820">
    <property type="entry name" value="alpha/beta hydrolase"/>
    <property type="match status" value="1"/>
</dbReference>
<comment type="caution">
    <text evidence="2">The sequence shown here is derived from an EMBL/GenBank/DDBJ whole genome shotgun (WGS) entry which is preliminary data.</text>
</comment>
<feature type="domain" description="AB hydrolase-1" evidence="1">
    <location>
        <begin position="24"/>
        <end position="261"/>
    </location>
</feature>
<protein>
    <submittedName>
        <fullName evidence="2">Alpha/beta fold hydrolase</fullName>
    </submittedName>
</protein>
<evidence type="ECO:0000313" key="3">
    <source>
        <dbReference type="Proteomes" id="UP000658690"/>
    </source>
</evidence>
<keyword evidence="3" id="KW-1185">Reference proteome</keyword>